<protein>
    <submittedName>
        <fullName evidence="2">Uncharacterized protein</fullName>
    </submittedName>
</protein>
<proteinExistence type="predicted"/>
<evidence type="ECO:0000256" key="1">
    <source>
        <dbReference type="SAM" id="MobiDB-lite"/>
    </source>
</evidence>
<organism evidence="2 3">
    <name type="scientific">Afipia carboxidovorans (strain ATCC 49405 / DSM 1227 / KCTC 32145 / OM5)</name>
    <name type="common">Oligotropha carboxidovorans</name>
    <dbReference type="NCBI Taxonomy" id="504832"/>
    <lineage>
        <taxon>Bacteria</taxon>
        <taxon>Pseudomonadati</taxon>
        <taxon>Pseudomonadota</taxon>
        <taxon>Alphaproteobacteria</taxon>
        <taxon>Hyphomicrobiales</taxon>
        <taxon>Nitrobacteraceae</taxon>
        <taxon>Afipia</taxon>
    </lineage>
</organism>
<evidence type="ECO:0000313" key="3">
    <source>
        <dbReference type="Proteomes" id="UP000007730"/>
    </source>
</evidence>
<dbReference type="Proteomes" id="UP000007730">
    <property type="component" value="Chromosome"/>
</dbReference>
<accession>B6JJF4</accession>
<reference evidence="2 3" key="1">
    <citation type="journal article" date="2011" name="J. Bacteriol.">
        <title>Complete genome sequences of the chemolithoautotrophic Oligotropha carboxidovorans strains OM4 and OM5.</title>
        <authorList>
            <person name="Volland S."/>
            <person name="Rachinger M."/>
            <person name="Strittmatter A."/>
            <person name="Daniel R."/>
            <person name="Gottschalk G."/>
            <person name="Meyer O."/>
        </authorList>
    </citation>
    <scope>NUCLEOTIDE SEQUENCE [LARGE SCALE GENOMIC DNA]</scope>
    <source>
        <strain evidence="3">ATCC 49405 / DSM 1227 / KCTC 32145 / OM5</strain>
    </source>
</reference>
<feature type="compositionally biased region" description="Basic and acidic residues" evidence="1">
    <location>
        <begin position="204"/>
        <end position="223"/>
    </location>
</feature>
<dbReference type="KEGG" id="ocg:OCA5_c06870"/>
<gene>
    <name evidence="2" type="ordered locus">OCA5_c06870</name>
</gene>
<name>B6JJF4_AFIC5</name>
<sequence length="223" mass="24446">MLTGLCPDFAFSASDIDDVYWGLASVIGSWKAERERLNSISQARALIAIGRKLSANAKDPDPAVITALSGHETGWRQASDIELVSQLAEALARKPEIGSIAEANRRITAFLKNPTQTDATILAAACLDAAQNLKEQVGGSGRPKLDWYDDFTKLLLEIAQKAGIEPAFWKDRITGERHGWLFEAAQQLESFFHAGMHSPGGEACGKRLETSRRRLSKRRPESV</sequence>
<dbReference type="HOGENOM" id="CLU_1239136_0_0_5"/>
<evidence type="ECO:0000313" key="2">
    <source>
        <dbReference type="EMBL" id="AEI05410.1"/>
    </source>
</evidence>
<dbReference type="KEGG" id="oca:OCAR_7445"/>
<dbReference type="STRING" id="504832.OCA5_c06870"/>
<feature type="region of interest" description="Disordered" evidence="1">
    <location>
        <begin position="199"/>
        <end position="223"/>
    </location>
</feature>
<dbReference type="EMBL" id="CP002826">
    <property type="protein sequence ID" value="AEI05410.1"/>
    <property type="molecule type" value="Genomic_DNA"/>
</dbReference>
<dbReference type="RefSeq" id="WP_012564573.1">
    <property type="nucleotide sequence ID" value="NC_011386.1"/>
</dbReference>
<dbReference type="AlphaFoldDB" id="B6JJF4"/>
<keyword evidence="3" id="KW-1185">Reference proteome</keyword>